<keyword evidence="1" id="KW-1133">Transmembrane helix</keyword>
<name>A0A7C3EGA4_UNCW3</name>
<sequence length="59" mass="6007">MNPYQAKGGKITVGDSNRGLVAGLILLTILGITIAGADPLFADGYEAGQDSSGILDQQT</sequence>
<evidence type="ECO:0000313" key="2">
    <source>
        <dbReference type="EMBL" id="HEA86961.1"/>
    </source>
</evidence>
<dbReference type="AlphaFoldDB" id="A0A7C3EGA4"/>
<dbReference type="EMBL" id="DSLG01000003">
    <property type="protein sequence ID" value="HEA86961.1"/>
    <property type="molecule type" value="Genomic_DNA"/>
</dbReference>
<comment type="caution">
    <text evidence="3">The sequence shown here is derived from an EMBL/GenBank/DDBJ whole genome shotgun (WGS) entry which is preliminary data.</text>
</comment>
<keyword evidence="1" id="KW-0472">Membrane</keyword>
<feature type="transmembrane region" description="Helical" evidence="1">
    <location>
        <begin position="20"/>
        <end position="42"/>
    </location>
</feature>
<gene>
    <name evidence="2" type="ORF">ENP94_03005</name>
    <name evidence="3" type="ORF">ENS16_01500</name>
</gene>
<organism evidence="3">
    <name type="scientific">candidate division WOR-3 bacterium</name>
    <dbReference type="NCBI Taxonomy" id="2052148"/>
    <lineage>
        <taxon>Bacteria</taxon>
        <taxon>Bacteria division WOR-3</taxon>
    </lineage>
</organism>
<keyword evidence="1" id="KW-0812">Transmembrane</keyword>
<evidence type="ECO:0000313" key="3">
    <source>
        <dbReference type="EMBL" id="HFJ53350.1"/>
    </source>
</evidence>
<dbReference type="EMBL" id="DSTU01000003">
    <property type="protein sequence ID" value="HFJ53350.1"/>
    <property type="molecule type" value="Genomic_DNA"/>
</dbReference>
<proteinExistence type="predicted"/>
<accession>A0A7C3EGA4</accession>
<reference evidence="3" key="1">
    <citation type="journal article" date="2020" name="mSystems">
        <title>Genome- and Community-Level Interaction Insights into Carbon Utilization and Element Cycling Functions of Hydrothermarchaeota in Hydrothermal Sediment.</title>
        <authorList>
            <person name="Zhou Z."/>
            <person name="Liu Y."/>
            <person name="Xu W."/>
            <person name="Pan J."/>
            <person name="Luo Z.H."/>
            <person name="Li M."/>
        </authorList>
    </citation>
    <scope>NUCLEOTIDE SEQUENCE [LARGE SCALE GENOMIC DNA]</scope>
    <source>
        <strain evidence="2">SpSt-265</strain>
        <strain evidence="3">SpSt-465</strain>
    </source>
</reference>
<evidence type="ECO:0000256" key="1">
    <source>
        <dbReference type="SAM" id="Phobius"/>
    </source>
</evidence>
<protein>
    <submittedName>
        <fullName evidence="3">Uncharacterized protein</fullName>
    </submittedName>
</protein>